<reference evidence="3" key="1">
    <citation type="submission" date="2022-12" db="EMBL/GenBank/DDBJ databases">
        <authorList>
            <person name="Petersen C."/>
        </authorList>
    </citation>
    <scope>NUCLEOTIDE SEQUENCE</scope>
    <source>
        <strain evidence="3">IBT 15544</strain>
    </source>
</reference>
<keyword evidence="1" id="KW-0732">Signal</keyword>
<evidence type="ECO:0000256" key="1">
    <source>
        <dbReference type="SAM" id="SignalP"/>
    </source>
</evidence>
<dbReference type="PANTHER" id="PTHR30383">
    <property type="entry name" value="THIOESTERASE 1/PROTEASE 1/LYSOPHOSPHOLIPASE L1"/>
    <property type="match status" value="1"/>
</dbReference>
<dbReference type="Proteomes" id="UP001150904">
    <property type="component" value="Unassembled WGS sequence"/>
</dbReference>
<dbReference type="SUPFAM" id="SSF52266">
    <property type="entry name" value="SGNH hydrolase"/>
    <property type="match status" value="1"/>
</dbReference>
<dbReference type="OrthoDB" id="6123at2759"/>
<feature type="signal peptide" evidence="1">
    <location>
        <begin position="1"/>
        <end position="16"/>
    </location>
</feature>
<gene>
    <name evidence="3" type="ORF">N7498_004458</name>
</gene>
<dbReference type="AlphaFoldDB" id="A0A9W9N441"/>
<feature type="domain" description="SGNH hydrolase-type esterase" evidence="2">
    <location>
        <begin position="55"/>
        <end position="199"/>
    </location>
</feature>
<accession>A0A9W9N441</accession>
<comment type="caution">
    <text evidence="3">The sequence shown here is derived from an EMBL/GenBank/DDBJ whole genome shotgun (WGS) entry which is preliminary data.</text>
</comment>
<reference evidence="3" key="2">
    <citation type="journal article" date="2023" name="IMA Fungus">
        <title>Comparative genomic study of the Penicillium genus elucidates a diverse pangenome and 15 lateral gene transfer events.</title>
        <authorList>
            <person name="Petersen C."/>
            <person name="Sorensen T."/>
            <person name="Nielsen M.R."/>
            <person name="Sondergaard T.E."/>
            <person name="Sorensen J.L."/>
            <person name="Fitzpatrick D.A."/>
            <person name="Frisvad J.C."/>
            <person name="Nielsen K.L."/>
        </authorList>
    </citation>
    <scope>NUCLEOTIDE SEQUENCE</scope>
    <source>
        <strain evidence="3">IBT 15544</strain>
    </source>
</reference>
<evidence type="ECO:0000313" key="3">
    <source>
        <dbReference type="EMBL" id="KAJ5212812.1"/>
    </source>
</evidence>
<dbReference type="InterPro" id="IPR013830">
    <property type="entry name" value="SGNH_hydro"/>
</dbReference>
<organism evidence="3 4">
    <name type="scientific">Penicillium cinerascens</name>
    <dbReference type="NCBI Taxonomy" id="70096"/>
    <lineage>
        <taxon>Eukaryota</taxon>
        <taxon>Fungi</taxon>
        <taxon>Dikarya</taxon>
        <taxon>Ascomycota</taxon>
        <taxon>Pezizomycotina</taxon>
        <taxon>Eurotiomycetes</taxon>
        <taxon>Eurotiomycetidae</taxon>
        <taxon>Eurotiales</taxon>
        <taxon>Aspergillaceae</taxon>
        <taxon>Penicillium</taxon>
    </lineage>
</organism>
<protein>
    <recommendedName>
        <fullName evidence="2">SGNH hydrolase-type esterase domain-containing protein</fullName>
    </recommendedName>
</protein>
<dbReference type="Gene3D" id="3.40.50.1110">
    <property type="entry name" value="SGNH hydrolase"/>
    <property type="match status" value="1"/>
</dbReference>
<proteinExistence type="predicted"/>
<dbReference type="PANTHER" id="PTHR30383:SF5">
    <property type="entry name" value="SGNH HYDROLASE-TYPE ESTERASE DOMAIN-CONTAINING PROTEIN"/>
    <property type="match status" value="1"/>
</dbReference>
<feature type="chain" id="PRO_5040825634" description="SGNH hydrolase-type esterase domain-containing protein" evidence="1">
    <location>
        <begin position="17"/>
        <end position="204"/>
    </location>
</feature>
<dbReference type="InterPro" id="IPR036514">
    <property type="entry name" value="SGNH_hydro_sf"/>
</dbReference>
<dbReference type="InterPro" id="IPR051532">
    <property type="entry name" value="Ester_Hydrolysis_Enzymes"/>
</dbReference>
<dbReference type="EMBL" id="JAPQKR010000008">
    <property type="protein sequence ID" value="KAJ5212812.1"/>
    <property type="molecule type" value="Genomic_DNA"/>
</dbReference>
<sequence length="204" mass="21892">MITSTILCIPRGLALCSVQFVPAFMDASPAKCGPKSNGTATVPLHQGAPLRILPLGDSITFGYDELSEKSYRRYLKCLLHSGGNPVTLIGSIQHGDWANNLNDGFNLHTIDQNLEAGTPELTRKAEGPNIILLHAGTVNFVLKLNVTNAVSRLSNLVDFITEHNPAALLVVAQLIPNANATTPSFINHYNSQVPEVVQSRAQSG</sequence>
<dbReference type="GO" id="GO:0004622">
    <property type="term" value="F:phosphatidylcholine lysophospholipase activity"/>
    <property type="evidence" value="ECO:0007669"/>
    <property type="project" value="TreeGrafter"/>
</dbReference>
<evidence type="ECO:0000259" key="2">
    <source>
        <dbReference type="Pfam" id="PF13472"/>
    </source>
</evidence>
<keyword evidence="4" id="KW-1185">Reference proteome</keyword>
<dbReference type="RefSeq" id="XP_058310982.1">
    <property type="nucleotide sequence ID" value="XM_058451520.1"/>
</dbReference>
<name>A0A9W9N441_9EURO</name>
<dbReference type="GeneID" id="83178821"/>
<dbReference type="Pfam" id="PF13472">
    <property type="entry name" value="Lipase_GDSL_2"/>
    <property type="match status" value="1"/>
</dbReference>
<evidence type="ECO:0000313" key="4">
    <source>
        <dbReference type="Proteomes" id="UP001150904"/>
    </source>
</evidence>